<dbReference type="PROSITE" id="PS51485">
    <property type="entry name" value="PHYTOCYANIN"/>
    <property type="match status" value="1"/>
</dbReference>
<dbReference type="PANTHER" id="PTHR34052:SF2">
    <property type="entry name" value="PLASTOCYANIN-LIKE DOMAIN PROTEIN"/>
    <property type="match status" value="1"/>
</dbReference>
<evidence type="ECO:0000313" key="3">
    <source>
        <dbReference type="Proteomes" id="UP001652660"/>
    </source>
</evidence>
<proteinExistence type="predicted"/>
<dbReference type="Proteomes" id="UP001652660">
    <property type="component" value="Chromosome 10e"/>
</dbReference>
<keyword evidence="3" id="KW-1185">Reference proteome</keyword>
<evidence type="ECO:0000259" key="2">
    <source>
        <dbReference type="PROSITE" id="PS51485"/>
    </source>
</evidence>
<feature type="chain" id="PRO_5027701790" description="Phytocyanin domain-containing protein" evidence="1">
    <location>
        <begin position="26"/>
        <end position="145"/>
    </location>
</feature>
<dbReference type="GO" id="GO:0009055">
    <property type="term" value="F:electron transfer activity"/>
    <property type="evidence" value="ECO:0007669"/>
    <property type="project" value="InterPro"/>
</dbReference>
<dbReference type="InterPro" id="IPR008972">
    <property type="entry name" value="Cupredoxin"/>
</dbReference>
<protein>
    <recommendedName>
        <fullName evidence="2">Phytocyanin domain-containing protein</fullName>
    </recommendedName>
</protein>
<dbReference type="SUPFAM" id="SSF49503">
    <property type="entry name" value="Cupredoxins"/>
    <property type="match status" value="1"/>
</dbReference>
<sequence length="145" mass="15836">MAISFGKGLLVLLLTLIAPLAISKAETVVVGESEGWRYGYKYTDWALNHGAFFLKDTLVFKYPPPSDTVQPHSVYLLPNLYSFLTCDFSGATLLAGPNQGGGDGFSYQLTQVRPNYFASGEGSGDDCNKGLMKFVVIPLYRPPFP</sequence>
<name>A0A6P6ULB8_COFAR</name>
<feature type="domain" description="Phytocyanin" evidence="2">
    <location>
        <begin position="26"/>
        <end position="140"/>
    </location>
</feature>
<gene>
    <name evidence="4" type="primary">LOC113711565</name>
</gene>
<dbReference type="AlphaFoldDB" id="A0A6P6ULB8"/>
<reference evidence="4" key="2">
    <citation type="submission" date="2025-08" db="UniProtKB">
        <authorList>
            <consortium name="RefSeq"/>
        </authorList>
    </citation>
    <scope>IDENTIFICATION</scope>
    <source>
        <tissue evidence="4">Leaves</tissue>
    </source>
</reference>
<evidence type="ECO:0000256" key="1">
    <source>
        <dbReference type="SAM" id="SignalP"/>
    </source>
</evidence>
<feature type="signal peptide" evidence="1">
    <location>
        <begin position="1"/>
        <end position="25"/>
    </location>
</feature>
<organism evidence="3 4">
    <name type="scientific">Coffea arabica</name>
    <name type="common">Arabian coffee</name>
    <dbReference type="NCBI Taxonomy" id="13443"/>
    <lineage>
        <taxon>Eukaryota</taxon>
        <taxon>Viridiplantae</taxon>
        <taxon>Streptophyta</taxon>
        <taxon>Embryophyta</taxon>
        <taxon>Tracheophyta</taxon>
        <taxon>Spermatophyta</taxon>
        <taxon>Magnoliopsida</taxon>
        <taxon>eudicotyledons</taxon>
        <taxon>Gunneridae</taxon>
        <taxon>Pentapetalae</taxon>
        <taxon>asterids</taxon>
        <taxon>lamiids</taxon>
        <taxon>Gentianales</taxon>
        <taxon>Rubiaceae</taxon>
        <taxon>Ixoroideae</taxon>
        <taxon>Gardenieae complex</taxon>
        <taxon>Bertiereae - Coffeeae clade</taxon>
        <taxon>Coffeeae</taxon>
        <taxon>Coffea</taxon>
    </lineage>
</organism>
<dbReference type="InterPro" id="IPR003245">
    <property type="entry name" value="Phytocyanin_dom"/>
</dbReference>
<dbReference type="PANTHER" id="PTHR34052">
    <property type="entry name" value="GLYCINE-RICH PROTEIN-LIKE"/>
    <property type="match status" value="1"/>
</dbReference>
<keyword evidence="1" id="KW-0732">Signal</keyword>
<dbReference type="OrthoDB" id="1839683at2759"/>
<evidence type="ECO:0000313" key="4">
    <source>
        <dbReference type="RefSeq" id="XP_027090522.1"/>
    </source>
</evidence>
<accession>A0A6P6ULB8</accession>
<dbReference type="GeneID" id="113711565"/>
<reference evidence="3" key="1">
    <citation type="journal article" date="2025" name="Foods">
        <title>Unveiling the Microbial Signatures of Arabica Coffee Cherries: Insights into Ripeness Specific Diversity, Functional Traits, and Implications for Quality and Safety.</title>
        <authorList>
            <consortium name="RefSeq"/>
            <person name="Tenea G.N."/>
            <person name="Cifuentes V."/>
            <person name="Reyes P."/>
            <person name="Cevallos-Vallejos M."/>
        </authorList>
    </citation>
    <scope>NUCLEOTIDE SEQUENCE [LARGE SCALE GENOMIC DNA]</scope>
</reference>
<dbReference type="RefSeq" id="XP_027090522.1">
    <property type="nucleotide sequence ID" value="XM_027234721.1"/>
</dbReference>
<dbReference type="Gene3D" id="2.60.40.420">
    <property type="entry name" value="Cupredoxins - blue copper proteins"/>
    <property type="match status" value="1"/>
</dbReference>